<dbReference type="SUPFAM" id="SSF47413">
    <property type="entry name" value="lambda repressor-like DNA-binding domains"/>
    <property type="match status" value="1"/>
</dbReference>
<dbReference type="EMBL" id="LC066375">
    <property type="protein sequence ID" value="BAT27459.1"/>
    <property type="molecule type" value="Genomic_DNA"/>
</dbReference>
<proteinExistence type="predicted"/>
<feature type="compositionally biased region" description="Basic and acidic residues" evidence="1">
    <location>
        <begin position="136"/>
        <end position="145"/>
    </location>
</feature>
<dbReference type="AlphaFoldDB" id="A0A0P0Z0N1"/>
<dbReference type="InterPro" id="IPR010982">
    <property type="entry name" value="Lambda_DNA-bd_dom_sf"/>
</dbReference>
<reference evidence="3" key="1">
    <citation type="journal article" date="2015" name="Proc. Natl. Acad. Sci. U.S.A.">
        <title>Bacterial clade with the ribosomal RNA operon on a small plasmid rather than the chromosome.</title>
        <authorList>
            <person name="Anda M."/>
            <person name="Ohtsubo Y."/>
            <person name="Okubo T."/>
            <person name="Sugawara M."/>
            <person name="Nagata Y."/>
            <person name="Tsuda M."/>
            <person name="Minamisawa K."/>
            <person name="Mitsui H."/>
        </authorList>
    </citation>
    <scope>NUCLEOTIDE SEQUENCE</scope>
    <source>
        <strain evidence="3">JCM 14755</strain>
    </source>
</reference>
<evidence type="ECO:0000259" key="2">
    <source>
        <dbReference type="PROSITE" id="PS50943"/>
    </source>
</evidence>
<dbReference type="RefSeq" id="WP_157070159.1">
    <property type="nucleotide sequence ID" value="NZ_BBWR01000012.1"/>
</dbReference>
<accession>A0A0P0Z0N1</accession>
<keyword evidence="3" id="KW-0238">DNA-binding</keyword>
<evidence type="ECO:0000313" key="3">
    <source>
        <dbReference type="EMBL" id="BAT27459.1"/>
    </source>
</evidence>
<dbReference type="OrthoDB" id="461984at2"/>
<evidence type="ECO:0000256" key="1">
    <source>
        <dbReference type="SAM" id="MobiDB-lite"/>
    </source>
</evidence>
<dbReference type="Gene3D" id="1.10.260.40">
    <property type="entry name" value="lambda repressor-like DNA-binding domains"/>
    <property type="match status" value="1"/>
</dbReference>
<dbReference type="CDD" id="cd00093">
    <property type="entry name" value="HTH_XRE"/>
    <property type="match status" value="1"/>
</dbReference>
<feature type="domain" description="HTH cro/C1-type" evidence="2">
    <location>
        <begin position="66"/>
        <end position="98"/>
    </location>
</feature>
<feature type="region of interest" description="Disordered" evidence="1">
    <location>
        <begin position="122"/>
        <end position="145"/>
    </location>
</feature>
<dbReference type="InterPro" id="IPR001387">
    <property type="entry name" value="Cro/C1-type_HTH"/>
</dbReference>
<protein>
    <submittedName>
        <fullName evidence="3">DNA-binding protein</fullName>
    </submittedName>
</protein>
<dbReference type="GO" id="GO:0003677">
    <property type="term" value="F:DNA binding"/>
    <property type="evidence" value="ECO:0007669"/>
    <property type="project" value="UniProtKB-KW"/>
</dbReference>
<name>A0A0P0Z0N1_9HYPH</name>
<organism evidence="3">
    <name type="scientific">Aureimonas frigidaquae</name>
    <dbReference type="NCBI Taxonomy" id="424757"/>
    <lineage>
        <taxon>Bacteria</taxon>
        <taxon>Pseudomonadati</taxon>
        <taxon>Pseudomonadota</taxon>
        <taxon>Alphaproteobacteria</taxon>
        <taxon>Hyphomicrobiales</taxon>
        <taxon>Aurantimonadaceae</taxon>
        <taxon>Aureimonas</taxon>
    </lineage>
</organism>
<dbReference type="PROSITE" id="PS50943">
    <property type="entry name" value="HTH_CROC1"/>
    <property type="match status" value="1"/>
</dbReference>
<sequence>MPSAAVILVRNGMPMRAAHLALTKLADTGDIVVELPNVEDMGALATELKSIGIKAHRHSVKAMDAKAVRQRTRLSQKDFALRFGLDEATIRNWEQNRSGLPAAARVLLTTIDRFPDVVASAIEAGQPQNGRRTRSHKEAKDTAHK</sequence>